<proteinExistence type="predicted"/>
<evidence type="ECO:0000259" key="2">
    <source>
        <dbReference type="Pfam" id="PF12697"/>
    </source>
</evidence>
<reference evidence="3 4" key="1">
    <citation type="journal article" date="2016" name="Front. Microbiol.">
        <title>Comparative Genomics Analysis of Streptomyces Species Reveals Their Adaptation to the Marine Environment and Their Diversity at the Genomic Level.</title>
        <authorList>
            <person name="Tian X."/>
            <person name="Zhang Z."/>
            <person name="Yang T."/>
            <person name="Chen M."/>
            <person name="Li J."/>
            <person name="Chen F."/>
            <person name="Yang J."/>
            <person name="Li W."/>
            <person name="Zhang B."/>
            <person name="Zhang Z."/>
            <person name="Wu J."/>
            <person name="Zhang C."/>
            <person name="Long L."/>
            <person name="Xiao J."/>
        </authorList>
    </citation>
    <scope>NUCLEOTIDE SEQUENCE [LARGE SCALE GENOMIC DNA]</scope>
    <source>
        <strain evidence="3 4">SCSIO 10390</strain>
    </source>
</reference>
<dbReference type="STRING" id="933944.AN215_10955"/>
<dbReference type="Gene3D" id="3.40.50.1820">
    <property type="entry name" value="alpha/beta hydrolase"/>
    <property type="match status" value="1"/>
</dbReference>
<feature type="domain" description="AB hydrolase-1" evidence="2">
    <location>
        <begin position="61"/>
        <end position="269"/>
    </location>
</feature>
<dbReference type="RefSeq" id="WP_070012827.1">
    <property type="nucleotide sequence ID" value="NZ_LJGS01000044.1"/>
</dbReference>
<sequence>MNGATGNGETGSGGTGNEAEKNALLGLPPVPPERTVPYGEHPSQVVDLYGVGAPGPRITVLHGGYWREAYDRTHLTPFAAALAERGMTVELVEYRRVGGGGGWPVTAQDVDAALGLLGPPDVLLGHSAGGQLALWAAGSAGAACSSGSAGAPGTSGSGGSEPFGAAPGRDRAADRVVAVAPVADLERACRLRLSADAVREFLGGDVQSGGFAERMAEADPMRVPPRVPVEILHGTADEVVPLELSRRYAGDWGARLNLLTGAGHYAAFTPGTPAFGVLVDALG</sequence>
<comment type="caution">
    <text evidence="3">The sequence shown here is derived from an EMBL/GenBank/DDBJ whole genome shotgun (WGS) entry which is preliminary data.</text>
</comment>
<dbReference type="EMBL" id="LJGT01000038">
    <property type="protein sequence ID" value="OEU90088.1"/>
    <property type="molecule type" value="Genomic_DNA"/>
</dbReference>
<feature type="region of interest" description="Disordered" evidence="1">
    <location>
        <begin position="1"/>
        <end position="39"/>
    </location>
</feature>
<dbReference type="GO" id="GO:0003824">
    <property type="term" value="F:catalytic activity"/>
    <property type="evidence" value="ECO:0007669"/>
    <property type="project" value="UniProtKB-ARBA"/>
</dbReference>
<evidence type="ECO:0000313" key="3">
    <source>
        <dbReference type="EMBL" id="OEU90088.1"/>
    </source>
</evidence>
<dbReference type="Proteomes" id="UP000176087">
    <property type="component" value="Unassembled WGS sequence"/>
</dbReference>
<dbReference type="Pfam" id="PF12697">
    <property type="entry name" value="Abhydrolase_6"/>
    <property type="match status" value="1"/>
</dbReference>
<gene>
    <name evidence="3" type="ORF">AN215_10955</name>
</gene>
<feature type="region of interest" description="Disordered" evidence="1">
    <location>
        <begin position="145"/>
        <end position="168"/>
    </location>
</feature>
<name>A0A1E7JP96_9ACTN</name>
<dbReference type="InterPro" id="IPR000073">
    <property type="entry name" value="AB_hydrolase_1"/>
</dbReference>
<keyword evidence="4" id="KW-1185">Reference proteome</keyword>
<feature type="compositionally biased region" description="Gly residues" evidence="1">
    <location>
        <begin position="1"/>
        <end position="16"/>
    </location>
</feature>
<accession>A0A1E7JP96</accession>
<evidence type="ECO:0000313" key="4">
    <source>
        <dbReference type="Proteomes" id="UP000176087"/>
    </source>
</evidence>
<dbReference type="SUPFAM" id="SSF53474">
    <property type="entry name" value="alpha/beta-Hydrolases"/>
    <property type="match status" value="1"/>
</dbReference>
<evidence type="ECO:0000256" key="1">
    <source>
        <dbReference type="SAM" id="MobiDB-lite"/>
    </source>
</evidence>
<dbReference type="OrthoDB" id="255603at2"/>
<protein>
    <submittedName>
        <fullName evidence="3">Lipase</fullName>
    </submittedName>
</protein>
<dbReference type="InterPro" id="IPR029058">
    <property type="entry name" value="AB_hydrolase_fold"/>
</dbReference>
<organism evidence="3 4">
    <name type="scientific">Streptomyces abyssalis</name>
    <dbReference type="NCBI Taxonomy" id="933944"/>
    <lineage>
        <taxon>Bacteria</taxon>
        <taxon>Bacillati</taxon>
        <taxon>Actinomycetota</taxon>
        <taxon>Actinomycetes</taxon>
        <taxon>Kitasatosporales</taxon>
        <taxon>Streptomycetaceae</taxon>
        <taxon>Streptomyces</taxon>
    </lineage>
</organism>
<dbReference type="AlphaFoldDB" id="A0A1E7JP96"/>
<dbReference type="PATRIC" id="fig|933944.5.peg.105"/>